<evidence type="ECO:0000313" key="2">
    <source>
        <dbReference type="EMBL" id="GGR65268.1"/>
    </source>
</evidence>
<accession>A0A918FPP4</accession>
<organism evidence="2 3">
    <name type="scientific">Streptomyces aurantiogriseus</name>
    <dbReference type="NCBI Taxonomy" id="66870"/>
    <lineage>
        <taxon>Bacteria</taxon>
        <taxon>Bacillati</taxon>
        <taxon>Actinomycetota</taxon>
        <taxon>Actinomycetes</taxon>
        <taxon>Kitasatosporales</taxon>
        <taxon>Streptomycetaceae</taxon>
        <taxon>Streptomyces</taxon>
    </lineage>
</organism>
<gene>
    <name evidence="2" type="ORF">GCM10010251_97230</name>
</gene>
<name>A0A918FPP4_9ACTN</name>
<evidence type="ECO:0000313" key="3">
    <source>
        <dbReference type="Proteomes" id="UP000658320"/>
    </source>
</evidence>
<sequence length="82" mass="8554">MSFKRRNDRGPGTMPGHGVGELAADRESEQGGKLGKDGVHVLDCAEAPPVGQDGAVAADFAADRRWASAQLRGDRPDGGLLQ</sequence>
<feature type="compositionally biased region" description="Basic and acidic residues" evidence="1">
    <location>
        <begin position="23"/>
        <end position="39"/>
    </location>
</feature>
<dbReference type="Proteomes" id="UP000658320">
    <property type="component" value="Unassembled WGS sequence"/>
</dbReference>
<reference evidence="2" key="2">
    <citation type="submission" date="2020-09" db="EMBL/GenBank/DDBJ databases">
        <authorList>
            <person name="Sun Q."/>
            <person name="Ohkuma M."/>
        </authorList>
    </citation>
    <scope>NUCLEOTIDE SEQUENCE</scope>
    <source>
        <strain evidence="2">JCM 4346</strain>
    </source>
</reference>
<proteinExistence type="predicted"/>
<comment type="caution">
    <text evidence="2">The sequence shown here is derived from an EMBL/GenBank/DDBJ whole genome shotgun (WGS) entry which is preliminary data.</text>
</comment>
<feature type="region of interest" description="Disordered" evidence="1">
    <location>
        <begin position="1"/>
        <end position="39"/>
    </location>
</feature>
<dbReference type="EMBL" id="BMSX01000058">
    <property type="protein sequence ID" value="GGR65268.1"/>
    <property type="molecule type" value="Genomic_DNA"/>
</dbReference>
<evidence type="ECO:0000256" key="1">
    <source>
        <dbReference type="SAM" id="MobiDB-lite"/>
    </source>
</evidence>
<protein>
    <submittedName>
        <fullName evidence="2">Uncharacterized protein</fullName>
    </submittedName>
</protein>
<keyword evidence="3" id="KW-1185">Reference proteome</keyword>
<reference evidence="2" key="1">
    <citation type="journal article" date="2014" name="Int. J. Syst. Evol. Microbiol.">
        <title>Complete genome sequence of Corynebacterium casei LMG S-19264T (=DSM 44701T), isolated from a smear-ripened cheese.</title>
        <authorList>
            <consortium name="US DOE Joint Genome Institute (JGI-PGF)"/>
            <person name="Walter F."/>
            <person name="Albersmeier A."/>
            <person name="Kalinowski J."/>
            <person name="Ruckert C."/>
        </authorList>
    </citation>
    <scope>NUCLEOTIDE SEQUENCE</scope>
    <source>
        <strain evidence="2">JCM 4346</strain>
    </source>
</reference>
<dbReference type="AlphaFoldDB" id="A0A918FPP4"/>